<keyword evidence="8" id="KW-0804">Transcription</keyword>
<dbReference type="SMART" id="SM00614">
    <property type="entry name" value="ZnF_BED"/>
    <property type="match status" value="1"/>
</dbReference>
<keyword evidence="15" id="KW-1185">Reference proteome</keyword>
<dbReference type="InterPro" id="IPR052035">
    <property type="entry name" value="ZnF_BED_domain_contain"/>
</dbReference>
<evidence type="ECO:0000256" key="7">
    <source>
        <dbReference type="ARBA" id="ARBA00023125"/>
    </source>
</evidence>
<dbReference type="InterPro" id="IPR012337">
    <property type="entry name" value="RNaseH-like_sf"/>
</dbReference>
<name>A0A5B0MGE9_PUCGR</name>
<dbReference type="EMBL" id="VSWC01000157">
    <property type="protein sequence ID" value="KAA1075258.1"/>
    <property type="molecule type" value="Genomic_DNA"/>
</dbReference>
<evidence type="ECO:0000259" key="13">
    <source>
        <dbReference type="PROSITE" id="PS50808"/>
    </source>
</evidence>
<evidence type="ECO:0000313" key="14">
    <source>
        <dbReference type="EMBL" id="KAA1075258.1"/>
    </source>
</evidence>
<keyword evidence="4 10" id="KW-0863">Zinc-finger</keyword>
<dbReference type="Pfam" id="PF05699">
    <property type="entry name" value="Dimer_Tnp_hAT"/>
    <property type="match status" value="1"/>
</dbReference>
<evidence type="ECO:0000256" key="3">
    <source>
        <dbReference type="ARBA" id="ARBA00022723"/>
    </source>
</evidence>
<feature type="compositionally biased region" description="Polar residues" evidence="11">
    <location>
        <begin position="63"/>
        <end position="75"/>
    </location>
</feature>
<evidence type="ECO:0000256" key="8">
    <source>
        <dbReference type="ARBA" id="ARBA00023163"/>
    </source>
</evidence>
<dbReference type="SUPFAM" id="SSF53098">
    <property type="entry name" value="Ribonuclease H-like"/>
    <property type="match status" value="1"/>
</dbReference>
<evidence type="ECO:0000256" key="11">
    <source>
        <dbReference type="SAM" id="MobiDB-lite"/>
    </source>
</evidence>
<dbReference type="GO" id="GO:0009791">
    <property type="term" value="P:post-embryonic development"/>
    <property type="evidence" value="ECO:0007669"/>
    <property type="project" value="UniProtKB-ARBA"/>
</dbReference>
<proteinExistence type="predicted"/>
<keyword evidence="9" id="KW-0539">Nucleus</keyword>
<feature type="region of interest" description="Disordered" evidence="11">
    <location>
        <begin position="63"/>
        <end position="165"/>
    </location>
</feature>
<feature type="chain" id="PRO_5022908657" description="BED-type domain-containing protein" evidence="12">
    <location>
        <begin position="22"/>
        <end position="871"/>
    </location>
</feature>
<dbReference type="PANTHER" id="PTHR46481:SF10">
    <property type="entry name" value="ZINC FINGER BED DOMAIN-CONTAINING PROTEIN 39"/>
    <property type="match status" value="1"/>
</dbReference>
<feature type="compositionally biased region" description="Polar residues" evidence="11">
    <location>
        <begin position="141"/>
        <end position="161"/>
    </location>
</feature>
<feature type="signal peptide" evidence="12">
    <location>
        <begin position="1"/>
        <end position="21"/>
    </location>
</feature>
<protein>
    <recommendedName>
        <fullName evidence="13">BED-type domain-containing protein</fullName>
    </recommendedName>
</protein>
<dbReference type="PANTHER" id="PTHR46481">
    <property type="entry name" value="ZINC FINGER BED DOMAIN-CONTAINING PROTEIN 4"/>
    <property type="match status" value="1"/>
</dbReference>
<keyword evidence="6" id="KW-0805">Transcription regulation</keyword>
<dbReference type="GO" id="GO:0008270">
    <property type="term" value="F:zinc ion binding"/>
    <property type="evidence" value="ECO:0007669"/>
    <property type="project" value="UniProtKB-KW"/>
</dbReference>
<accession>A0A5B0MGE9</accession>
<organism evidence="14 15">
    <name type="scientific">Puccinia graminis f. sp. tritici</name>
    <dbReference type="NCBI Taxonomy" id="56615"/>
    <lineage>
        <taxon>Eukaryota</taxon>
        <taxon>Fungi</taxon>
        <taxon>Dikarya</taxon>
        <taxon>Basidiomycota</taxon>
        <taxon>Pucciniomycotina</taxon>
        <taxon>Pucciniomycetes</taxon>
        <taxon>Pucciniales</taxon>
        <taxon>Pucciniaceae</taxon>
        <taxon>Puccinia</taxon>
    </lineage>
</organism>
<dbReference type="Pfam" id="PF14372">
    <property type="entry name" value="hAT-like_RNase-H"/>
    <property type="match status" value="1"/>
</dbReference>
<keyword evidence="5" id="KW-0862">Zinc</keyword>
<dbReference type="PROSITE" id="PS50808">
    <property type="entry name" value="ZF_BED"/>
    <property type="match status" value="1"/>
</dbReference>
<gene>
    <name evidence="14" type="ORF">PGT21_050308</name>
</gene>
<dbReference type="InterPro" id="IPR008906">
    <property type="entry name" value="HATC_C_dom"/>
</dbReference>
<dbReference type="AlphaFoldDB" id="A0A5B0MGE9"/>
<evidence type="ECO:0000256" key="4">
    <source>
        <dbReference type="ARBA" id="ARBA00022771"/>
    </source>
</evidence>
<keyword evidence="3" id="KW-0479">Metal-binding</keyword>
<dbReference type="InterPro" id="IPR025525">
    <property type="entry name" value="hAT-like_transposase_RNase-H"/>
</dbReference>
<comment type="subcellular location">
    <subcellularLocation>
        <location evidence="1">Nucleus</location>
    </subcellularLocation>
</comment>
<reference evidence="14 15" key="1">
    <citation type="submission" date="2019-05" db="EMBL/GenBank/DDBJ databases">
        <title>Emergence of the Ug99 lineage of the wheat stem rust pathogen through somatic hybridization.</title>
        <authorList>
            <person name="Li F."/>
            <person name="Upadhyaya N.M."/>
            <person name="Sperschneider J."/>
            <person name="Matny O."/>
            <person name="Nguyen-Phuc H."/>
            <person name="Mago R."/>
            <person name="Raley C."/>
            <person name="Miller M.E."/>
            <person name="Silverstein K.A.T."/>
            <person name="Henningsen E."/>
            <person name="Hirsch C.D."/>
            <person name="Visser B."/>
            <person name="Pretorius Z.A."/>
            <person name="Steffenson B.J."/>
            <person name="Schwessinger B."/>
            <person name="Dodds P.N."/>
            <person name="Figueroa M."/>
        </authorList>
    </citation>
    <scope>NUCLEOTIDE SEQUENCE [LARGE SCALE GENOMIC DNA]</scope>
    <source>
        <strain evidence="14">21-0</strain>
    </source>
</reference>
<dbReference type="SUPFAM" id="SSF57667">
    <property type="entry name" value="beta-beta-alpha zinc fingers"/>
    <property type="match status" value="1"/>
</dbReference>
<evidence type="ECO:0000256" key="12">
    <source>
        <dbReference type="SAM" id="SignalP"/>
    </source>
</evidence>
<keyword evidence="7" id="KW-0238">DNA-binding</keyword>
<feature type="domain" description="BED-type" evidence="13">
    <location>
        <begin position="260"/>
        <end position="303"/>
    </location>
</feature>
<dbReference type="Proteomes" id="UP000324748">
    <property type="component" value="Unassembled WGS sequence"/>
</dbReference>
<keyword evidence="12" id="KW-0732">Signal</keyword>
<comment type="subunit">
    <text evidence="2">Homodimer.</text>
</comment>
<evidence type="ECO:0000256" key="2">
    <source>
        <dbReference type="ARBA" id="ARBA00011738"/>
    </source>
</evidence>
<dbReference type="GO" id="GO:0046983">
    <property type="term" value="F:protein dimerization activity"/>
    <property type="evidence" value="ECO:0007669"/>
    <property type="project" value="InterPro"/>
</dbReference>
<dbReference type="InterPro" id="IPR003656">
    <property type="entry name" value="Znf_BED"/>
</dbReference>
<feature type="compositionally biased region" description="Low complexity" evidence="11">
    <location>
        <begin position="122"/>
        <end position="135"/>
    </location>
</feature>
<dbReference type="InterPro" id="IPR036236">
    <property type="entry name" value="Znf_C2H2_sf"/>
</dbReference>
<dbReference type="GO" id="GO:0005634">
    <property type="term" value="C:nucleus"/>
    <property type="evidence" value="ECO:0007669"/>
    <property type="project" value="UniProtKB-SubCell"/>
</dbReference>
<evidence type="ECO:0000256" key="6">
    <source>
        <dbReference type="ARBA" id="ARBA00023015"/>
    </source>
</evidence>
<comment type="caution">
    <text evidence="14">The sequence shown here is derived from an EMBL/GenBank/DDBJ whole genome shotgun (WGS) entry which is preliminary data.</text>
</comment>
<dbReference type="GO" id="GO:0003677">
    <property type="term" value="F:DNA binding"/>
    <property type="evidence" value="ECO:0007669"/>
    <property type="project" value="UniProtKB-KW"/>
</dbReference>
<evidence type="ECO:0000313" key="15">
    <source>
        <dbReference type="Proteomes" id="UP000324748"/>
    </source>
</evidence>
<evidence type="ECO:0000256" key="9">
    <source>
        <dbReference type="ARBA" id="ARBA00023242"/>
    </source>
</evidence>
<evidence type="ECO:0000256" key="10">
    <source>
        <dbReference type="PROSITE-ProRule" id="PRU00027"/>
    </source>
</evidence>
<evidence type="ECO:0000256" key="5">
    <source>
        <dbReference type="ARBA" id="ARBA00022833"/>
    </source>
</evidence>
<dbReference type="OrthoDB" id="2513975at2759"/>
<evidence type="ECO:0000256" key="1">
    <source>
        <dbReference type="ARBA" id="ARBA00004123"/>
    </source>
</evidence>
<sequence>MKKDWKLAFILAWVHLHSLSASESPQNAESLAFKTNDMARIFGENASSEQEKSSLFDVPTVTSLESSRDLNSSHGAGQPRRSRGRPRKNPIGDTQSAPKRKRVGQDLNIASLDVPGRREHGIISLDSSSSGSHGLYPGESTRPTASLQFNVDPSFESSGQGRSHIASDYQQSISPHFSGIIEGQQEYVNRIEAPTSSVPAGFGGAWNIPFGSSNAAGQALQASAMLPPTSTHGHNTNFGLVRNAVQPGTHLSNTGGPIRKMYSVIWNFYNVVREGDEIKAECKYCKEKLVGRSTAGTSHLYRHTNYCLLQIISKMDGEGRLNMDKSLNNENRGSHFQNQISRELFTKMFIIHEYPLQMIGHGFFRQFIASLQPEFKIGDENEFKTDCMLLYNKMKTQVLAEISQIHKIALTVNISKSNGKERYMLVSAHYLDNSWSVVRRVIGFKPLPMSHSGLEIAKQLFQTLKEWSCLDKFEFITLESSPSTDVAIKELQELISKQNNKPIGTGGINLHIQCASHTINMMVECILIIFNINLTKLRASIKYVEWTSEGKQVFEEAIKALNLESKEKSKYNVLNDWSSTYLLIDSSLSVRSAFENLRMTDPQFTNFPDVNEWIELKIALDLLKVFKKALLDLADSKNSTSAKLFKLMTRIKREILKQEIEKTLTLSLMAKTIRNTFNSYWKEMEAFAEMCLVMDPQSKLDFLEFFFYSDDKMSQEEIETRIKAIKNSLYDYYLRFSQSNVGTSQTKETEIQPDMDQDDEETKFKRFLARKRQKQQAELNSELDVYLQEPITGLKNSNIMDWWKSNSGKFPNLSKMAMNLLMVPMSSVTLDSNFSTGERFLDKLDIKDDPAIAEALICTQDWLKQQTLSSD</sequence>